<dbReference type="Pfam" id="PF02687">
    <property type="entry name" value="FtsX"/>
    <property type="match status" value="2"/>
</dbReference>
<feature type="transmembrane region" description="Helical" evidence="7">
    <location>
        <begin position="466"/>
        <end position="487"/>
    </location>
</feature>
<dbReference type="GeneID" id="35866757"/>
<feature type="transmembrane region" description="Helical" evidence="7">
    <location>
        <begin position="16"/>
        <end position="37"/>
    </location>
</feature>
<feature type="transmembrane region" description="Helical" evidence="7">
    <location>
        <begin position="761"/>
        <end position="782"/>
    </location>
</feature>
<keyword evidence="11" id="KW-1185">Reference proteome</keyword>
<evidence type="ECO:0000259" key="8">
    <source>
        <dbReference type="Pfam" id="PF02687"/>
    </source>
</evidence>
<dbReference type="GO" id="GO:0005886">
    <property type="term" value="C:plasma membrane"/>
    <property type="evidence" value="ECO:0007669"/>
    <property type="project" value="UniProtKB-SubCell"/>
</dbReference>
<comment type="caution">
    <text evidence="10">The sequence shown here is derived from an EMBL/GenBank/DDBJ whole genome shotgun (WGS) entry which is preliminary data.</text>
</comment>
<protein>
    <recommendedName>
        <fullName evidence="12">ABC transporter permease</fullName>
    </recommendedName>
</protein>
<evidence type="ECO:0000259" key="9">
    <source>
        <dbReference type="Pfam" id="PF12704"/>
    </source>
</evidence>
<evidence type="ECO:0000313" key="11">
    <source>
        <dbReference type="Proteomes" id="UP000235122"/>
    </source>
</evidence>
<dbReference type="InterPro" id="IPR003838">
    <property type="entry name" value="ABC3_permease_C"/>
</dbReference>
<feature type="transmembrane region" description="Helical" evidence="7">
    <location>
        <begin position="388"/>
        <end position="406"/>
    </location>
</feature>
<evidence type="ECO:0000256" key="4">
    <source>
        <dbReference type="ARBA" id="ARBA00022989"/>
    </source>
</evidence>
<feature type="transmembrane region" description="Helical" evidence="7">
    <location>
        <begin position="336"/>
        <end position="354"/>
    </location>
</feature>
<evidence type="ECO:0000256" key="6">
    <source>
        <dbReference type="ARBA" id="ARBA00038076"/>
    </source>
</evidence>
<evidence type="ECO:0000256" key="7">
    <source>
        <dbReference type="SAM" id="Phobius"/>
    </source>
</evidence>
<reference evidence="10 11" key="1">
    <citation type="submission" date="2017-12" db="EMBL/GenBank/DDBJ databases">
        <title>Phylogenetic diversity of female urinary microbiome.</title>
        <authorList>
            <person name="Thomas-White K."/>
            <person name="Wolfe A.J."/>
        </authorList>
    </citation>
    <scope>NUCLEOTIDE SEQUENCE [LARGE SCALE GENOMIC DNA]</scope>
    <source>
        <strain evidence="10 11">UMB0402</strain>
    </source>
</reference>
<dbReference type="STRING" id="33007.HMPREF3198_00342"/>
<dbReference type="InterPro" id="IPR025857">
    <property type="entry name" value="MacB_PCD"/>
</dbReference>
<feature type="transmembrane region" description="Helical" evidence="7">
    <location>
        <begin position="244"/>
        <end position="269"/>
    </location>
</feature>
<name>A0A2I1IN55_9ACTO</name>
<feature type="transmembrane region" description="Helical" evidence="7">
    <location>
        <begin position="668"/>
        <end position="691"/>
    </location>
</feature>
<evidence type="ECO:0000256" key="5">
    <source>
        <dbReference type="ARBA" id="ARBA00023136"/>
    </source>
</evidence>
<feature type="domain" description="MacB-like periplasmic core" evidence="9">
    <location>
        <begin position="19"/>
        <end position="180"/>
    </location>
</feature>
<keyword evidence="5 7" id="KW-0472">Membrane</keyword>
<dbReference type="EMBL" id="PKKO01000003">
    <property type="protein sequence ID" value="PKY72556.1"/>
    <property type="molecule type" value="Genomic_DNA"/>
</dbReference>
<dbReference type="GO" id="GO:0022857">
    <property type="term" value="F:transmembrane transporter activity"/>
    <property type="evidence" value="ECO:0007669"/>
    <property type="project" value="TreeGrafter"/>
</dbReference>
<organism evidence="10 11">
    <name type="scientific">Winkia neuii</name>
    <dbReference type="NCBI Taxonomy" id="33007"/>
    <lineage>
        <taxon>Bacteria</taxon>
        <taxon>Bacillati</taxon>
        <taxon>Actinomycetota</taxon>
        <taxon>Actinomycetes</taxon>
        <taxon>Actinomycetales</taxon>
        <taxon>Actinomycetaceae</taxon>
        <taxon>Winkia</taxon>
    </lineage>
</organism>
<keyword evidence="2" id="KW-1003">Cell membrane</keyword>
<keyword evidence="4 7" id="KW-1133">Transmembrane helix</keyword>
<evidence type="ECO:0000313" key="10">
    <source>
        <dbReference type="EMBL" id="PKY72556.1"/>
    </source>
</evidence>
<dbReference type="Pfam" id="PF12704">
    <property type="entry name" value="MacB_PCD"/>
    <property type="match status" value="1"/>
</dbReference>
<feature type="transmembrane region" description="Helical" evidence="7">
    <location>
        <begin position="412"/>
        <end position="432"/>
    </location>
</feature>
<feature type="transmembrane region" description="Helical" evidence="7">
    <location>
        <begin position="301"/>
        <end position="324"/>
    </location>
</feature>
<evidence type="ECO:0000256" key="2">
    <source>
        <dbReference type="ARBA" id="ARBA00022475"/>
    </source>
</evidence>
<comment type="similarity">
    <text evidence="6">Belongs to the ABC-4 integral membrane protein family.</text>
</comment>
<dbReference type="InterPro" id="IPR050250">
    <property type="entry name" value="Macrolide_Exporter_MacB"/>
</dbReference>
<dbReference type="PANTHER" id="PTHR30572">
    <property type="entry name" value="MEMBRANE COMPONENT OF TRANSPORTER-RELATED"/>
    <property type="match status" value="1"/>
</dbReference>
<dbReference type="RefSeq" id="WP_024332014.1">
    <property type="nucleotide sequence ID" value="NZ_JASOXK010000007.1"/>
</dbReference>
<feature type="domain" description="ABC3 transporter permease C-terminal" evidence="8">
    <location>
        <begin position="252"/>
        <end position="366"/>
    </location>
</feature>
<proteinExistence type="inferred from homology"/>
<dbReference type="AlphaFoldDB" id="A0A2I1IN55"/>
<sequence length="799" mass="83553">MNTLLKANLRTYARRYLATGLAVAISMAFVFACLAMTQSLQKALTKTADREFQGVAAVATPAGTIDLQQAAKKLHSTPGIGRAQATVYGFLQVRANGEDTTVQVAAEQAEPFFHLDADKGKRPGEGEIVLTSQAAKSLHVKVGQTIRARSTIERGEFFPLKVSGLVEQGGMSSARSVMTEATMDKMGASMAVNLKVAGQNKNPSKADQQKAKEIVKHVLGKDAKVQTGAEAKTEMLTQMRIGGAVMMAVLLTFPAIALVVAFIVVSTTFKVVYQQRRRELALLRAVGATGRQVRSLLRKETLLVGAVASAVGILLGLGLALVALKLGNIPLEGLSPLLFLGVFVLGTALTYLVGMRPAKQVASVPPLAALSQFSEEEGGTTRPKWGRIVFGVILTVVGAAGLGFGIHHGDELGFLIALAGGIPTFLGLILLVSAAMPKLTALVGVIAQSSIGKMARANATRNPARTAATGTAIVIGVTLITMMSVGATSMRASLEDTLNAARPIDMVVTSRSGVLQADQIAKLRQVGGVAKLQVENAAQARVGGQEVTAYGVADRSPVSRAKVSPFSPDSGQVAAGLPAGATQVCVGQNCKHVQVKENRRLQPGSVDIASGTLRQLAPDAKPMRAVIRLEDNANIERAAKDITQISESFEIGGGANERAFYSKMINGALAVVAGLLAVSVLVALVGVANTLSLSVAERTRENGLLRALGLLRKQMRRMLLWEAALIAITGSLVGILLGIGFGIAGIYALPLEVDRVIVVMPWAYIAAAVLITLLAAALASWLPGRKAAKVPPVRALAAD</sequence>
<gene>
    <name evidence="10" type="ORF">CYJ19_06870</name>
</gene>
<evidence type="ECO:0000256" key="1">
    <source>
        <dbReference type="ARBA" id="ARBA00004651"/>
    </source>
</evidence>
<accession>A0A2I1IN55</accession>
<keyword evidence="3 7" id="KW-0812">Transmembrane</keyword>
<dbReference type="PROSITE" id="PS51257">
    <property type="entry name" value="PROKAR_LIPOPROTEIN"/>
    <property type="match status" value="1"/>
</dbReference>
<dbReference type="PANTHER" id="PTHR30572:SF4">
    <property type="entry name" value="ABC TRANSPORTER PERMEASE YTRF"/>
    <property type="match status" value="1"/>
</dbReference>
<comment type="subcellular location">
    <subcellularLocation>
        <location evidence="1">Cell membrane</location>
        <topology evidence="1">Multi-pass membrane protein</topology>
    </subcellularLocation>
</comment>
<feature type="domain" description="ABC3 transporter permease C-terminal" evidence="8">
    <location>
        <begin position="675"/>
        <end position="792"/>
    </location>
</feature>
<dbReference type="Proteomes" id="UP000235122">
    <property type="component" value="Unassembled WGS sequence"/>
</dbReference>
<feature type="transmembrane region" description="Helical" evidence="7">
    <location>
        <begin position="719"/>
        <end position="749"/>
    </location>
</feature>
<evidence type="ECO:0008006" key="12">
    <source>
        <dbReference type="Google" id="ProtNLM"/>
    </source>
</evidence>
<evidence type="ECO:0000256" key="3">
    <source>
        <dbReference type="ARBA" id="ARBA00022692"/>
    </source>
</evidence>